<evidence type="ECO:0000313" key="1">
    <source>
        <dbReference type="EMBL" id="GIX73735.1"/>
    </source>
</evidence>
<reference evidence="1 2" key="1">
    <citation type="submission" date="2021-06" db="EMBL/GenBank/DDBJ databases">
        <title>Caerostris extrusa draft genome.</title>
        <authorList>
            <person name="Kono N."/>
            <person name="Arakawa K."/>
        </authorList>
    </citation>
    <scope>NUCLEOTIDE SEQUENCE [LARGE SCALE GENOMIC DNA]</scope>
</reference>
<accession>A0AAV4MN09</accession>
<gene>
    <name evidence="1" type="ORF">CEXT_456591</name>
</gene>
<comment type="caution">
    <text evidence="1">The sequence shown here is derived from an EMBL/GenBank/DDBJ whole genome shotgun (WGS) entry which is preliminary data.</text>
</comment>
<dbReference type="Proteomes" id="UP001054945">
    <property type="component" value="Unassembled WGS sequence"/>
</dbReference>
<dbReference type="EMBL" id="BPLR01002440">
    <property type="protein sequence ID" value="GIX73735.1"/>
    <property type="molecule type" value="Genomic_DNA"/>
</dbReference>
<dbReference type="AlphaFoldDB" id="A0AAV4MN09"/>
<protein>
    <submittedName>
        <fullName evidence="1">Uncharacterized protein</fullName>
    </submittedName>
</protein>
<organism evidence="1 2">
    <name type="scientific">Caerostris extrusa</name>
    <name type="common">Bark spider</name>
    <name type="synonym">Caerostris bankana</name>
    <dbReference type="NCBI Taxonomy" id="172846"/>
    <lineage>
        <taxon>Eukaryota</taxon>
        <taxon>Metazoa</taxon>
        <taxon>Ecdysozoa</taxon>
        <taxon>Arthropoda</taxon>
        <taxon>Chelicerata</taxon>
        <taxon>Arachnida</taxon>
        <taxon>Araneae</taxon>
        <taxon>Araneomorphae</taxon>
        <taxon>Entelegynae</taxon>
        <taxon>Araneoidea</taxon>
        <taxon>Araneidae</taxon>
        <taxon>Caerostris</taxon>
    </lineage>
</organism>
<sequence>MEGAIIGSSLPDRGMVKKKNGASSMRFGLYALSSSTIACTTRILRVGFMSSVQVLLFRWECFHHTPAKPVLKASRGKLHVKGTKDLMTSLMSSIETVSFVVVAKIILPKRPVKMEGDIIGSSLPDRGMVKKKKKKWVQLLS</sequence>
<keyword evidence="2" id="KW-1185">Reference proteome</keyword>
<proteinExistence type="predicted"/>
<name>A0AAV4MN09_CAEEX</name>
<evidence type="ECO:0000313" key="2">
    <source>
        <dbReference type="Proteomes" id="UP001054945"/>
    </source>
</evidence>